<gene>
    <name evidence="2" type="ORF">MM239_16265</name>
</gene>
<reference evidence="2" key="1">
    <citation type="submission" date="2022-03" db="EMBL/GenBank/DDBJ databases">
        <title>De novo assembled genomes of Belliella spp. (Cyclobacteriaceae) strains.</title>
        <authorList>
            <person name="Szabo A."/>
            <person name="Korponai K."/>
            <person name="Felfoldi T."/>
        </authorList>
    </citation>
    <scope>NUCLEOTIDE SEQUENCE</scope>
    <source>
        <strain evidence="2">DSM 111904</strain>
    </source>
</reference>
<sequence length="196" mass="22825">MKFSYLLVLLLHFSIITNAQNEFDWDASRAISLQDFQSKRSSVEGDKIFIHPTINLGFDIKMSNYEFMFTKNFNDKVTCKFNPKSSILISENEQQARALIKFTQYQFDLHELHARKLRKRMLEGNGVFSDVSFIQPLFQKTQEELAEEIGEVTEQTNIGLNEELLLTYHLKVLDEIETLKDFCKTCKPPKASKKSK</sequence>
<organism evidence="2 3">
    <name type="scientific">Belliella filtrata</name>
    <dbReference type="NCBI Taxonomy" id="2923435"/>
    <lineage>
        <taxon>Bacteria</taxon>
        <taxon>Pseudomonadati</taxon>
        <taxon>Bacteroidota</taxon>
        <taxon>Cytophagia</taxon>
        <taxon>Cytophagales</taxon>
        <taxon>Cyclobacteriaceae</taxon>
        <taxon>Belliella</taxon>
    </lineage>
</organism>
<evidence type="ECO:0000313" key="3">
    <source>
        <dbReference type="Proteomes" id="UP001165489"/>
    </source>
</evidence>
<accession>A0ABS9V4P9</accession>
<dbReference type="RefSeq" id="WP_241349318.1">
    <property type="nucleotide sequence ID" value="NZ_JAKZGP010000052.1"/>
</dbReference>
<evidence type="ECO:0000313" key="2">
    <source>
        <dbReference type="EMBL" id="MCH7410963.1"/>
    </source>
</evidence>
<dbReference type="EMBL" id="JAKZGP010000052">
    <property type="protein sequence ID" value="MCH7410963.1"/>
    <property type="molecule type" value="Genomic_DNA"/>
</dbReference>
<name>A0ABS9V4P9_9BACT</name>
<keyword evidence="1" id="KW-0732">Signal</keyword>
<dbReference type="Proteomes" id="UP001165489">
    <property type="component" value="Unassembled WGS sequence"/>
</dbReference>
<feature type="signal peptide" evidence="1">
    <location>
        <begin position="1"/>
        <end position="19"/>
    </location>
</feature>
<keyword evidence="3" id="KW-1185">Reference proteome</keyword>
<proteinExistence type="predicted"/>
<comment type="caution">
    <text evidence="2">The sequence shown here is derived from an EMBL/GenBank/DDBJ whole genome shotgun (WGS) entry which is preliminary data.</text>
</comment>
<feature type="chain" id="PRO_5046899698" evidence="1">
    <location>
        <begin position="20"/>
        <end position="196"/>
    </location>
</feature>
<evidence type="ECO:0000256" key="1">
    <source>
        <dbReference type="SAM" id="SignalP"/>
    </source>
</evidence>
<protein>
    <submittedName>
        <fullName evidence="2">Uncharacterized protein</fullName>
    </submittedName>
</protein>